<evidence type="ECO:0008006" key="3">
    <source>
        <dbReference type="Google" id="ProtNLM"/>
    </source>
</evidence>
<dbReference type="Pfam" id="PF01724">
    <property type="entry name" value="DUF29"/>
    <property type="match status" value="1"/>
</dbReference>
<dbReference type="AlphaFoldDB" id="A0A0F5Y8I2"/>
<dbReference type="PANTHER" id="PTHR34235">
    <property type="entry name" value="SLR1203 PROTEIN-RELATED"/>
    <property type="match status" value="1"/>
</dbReference>
<evidence type="ECO:0000313" key="1">
    <source>
        <dbReference type="EMBL" id="KKD35246.1"/>
    </source>
</evidence>
<evidence type="ECO:0000313" key="2">
    <source>
        <dbReference type="Proteomes" id="UP000033607"/>
    </source>
</evidence>
<organism evidence="1 2">
    <name type="scientific">Limnoraphis robusta CS-951</name>
    <dbReference type="NCBI Taxonomy" id="1637645"/>
    <lineage>
        <taxon>Bacteria</taxon>
        <taxon>Bacillati</taxon>
        <taxon>Cyanobacteriota</taxon>
        <taxon>Cyanophyceae</taxon>
        <taxon>Oscillatoriophycideae</taxon>
        <taxon>Oscillatoriales</taxon>
        <taxon>Sirenicapillariaceae</taxon>
        <taxon>Limnoraphis</taxon>
    </lineage>
</organism>
<dbReference type="InterPro" id="IPR002636">
    <property type="entry name" value="DUF29"/>
</dbReference>
<dbReference type="Gene3D" id="1.20.1220.20">
    <property type="entry name" value="Uncharcterised protein PF01724"/>
    <property type="match status" value="1"/>
</dbReference>
<dbReference type="EMBL" id="LATL02000002">
    <property type="protein sequence ID" value="KKD35246.1"/>
    <property type="molecule type" value="Genomic_DNA"/>
</dbReference>
<dbReference type="OrthoDB" id="5769308at2"/>
<dbReference type="PANTHER" id="PTHR34235:SF4">
    <property type="entry name" value="SLR0291 PROTEIN"/>
    <property type="match status" value="1"/>
</dbReference>
<proteinExistence type="predicted"/>
<accession>A0A0F5Y8I2</accession>
<name>A0A0F5Y8I2_9CYAN</name>
<reference evidence="1 2" key="1">
    <citation type="submission" date="2015-06" db="EMBL/GenBank/DDBJ databases">
        <title>Draft genome assembly of filamentous brackish cyanobacterium Limnoraphis robusta strain CS-951.</title>
        <authorList>
            <person name="Willis A."/>
            <person name="Parks M."/>
            <person name="Burford M.A."/>
        </authorList>
    </citation>
    <scope>NUCLEOTIDE SEQUENCE [LARGE SCALE GENOMIC DNA]</scope>
    <source>
        <strain evidence="1 2">CS-951</strain>
    </source>
</reference>
<dbReference type="Proteomes" id="UP000033607">
    <property type="component" value="Unassembled WGS sequence"/>
</dbReference>
<comment type="caution">
    <text evidence="1">The sequence shown here is derived from an EMBL/GenBank/DDBJ whole genome shotgun (WGS) entry which is preliminary data.</text>
</comment>
<gene>
    <name evidence="1" type="ORF">WN50_26345</name>
</gene>
<sequence>MKTQPDWHNLAASSEYQTAIIIQKLLQEKKWMEADQGLGVLIESMGKSKKLALKSQLIRLMSHVIKWKCQPERRSSSWAVTILSARNEIEDIQEEIPSLNRNYLESVWEQSFNKAVKQAEIEMNKKCDLTLLSWEEVFEQEYTLLNPNE</sequence>
<protein>
    <recommendedName>
        <fullName evidence="3">DUF29 domain-containing protein</fullName>
    </recommendedName>
</protein>